<comment type="caution">
    <text evidence="2">The sequence shown here is derived from an EMBL/GenBank/DDBJ whole genome shotgun (WGS) entry which is preliminary data.</text>
</comment>
<accession>A0A7V8V5P7</accession>
<feature type="coiled-coil region" evidence="1">
    <location>
        <begin position="273"/>
        <end position="300"/>
    </location>
</feature>
<dbReference type="AlphaFoldDB" id="A0A7V8V5P7"/>
<reference evidence="2 3" key="1">
    <citation type="submission" date="2020-05" db="EMBL/GenBank/DDBJ databases">
        <title>Bremerella alba sp. nov., a novel planctomycete isolated from the surface of the macroalga Fucus spiralis.</title>
        <authorList>
            <person name="Godinho O."/>
            <person name="Botelho R."/>
            <person name="Albuquerque L."/>
            <person name="Wiegand S."/>
            <person name="Da Costa M.S."/>
            <person name="Lobo-Da-Cunha A."/>
            <person name="Jogler C."/>
            <person name="Lage O.M."/>
        </authorList>
    </citation>
    <scope>NUCLEOTIDE SEQUENCE [LARGE SCALE GENOMIC DNA]</scope>
    <source>
        <strain evidence="2 3">FF15</strain>
    </source>
</reference>
<sequence length="337" mass="37118">MMWFLTCVVLLAPAGTEAKQETPETIVVVVVGEPGDDKYQELFTQWAERWKTATEQTTARLVTIGLDESGSSDPPDRLFLEETLAALIKEPPQTLWLVLIGHGTFDGKKAKFNLRGPDISAEELSELLSPISCRMAIINCASASGPFIHPLSGRDRIIVTATQSGYEYNFARFGDFLSQTIGDSSGDLDKDGQTSLLEAWIAASKQTQNYYDSQSQLATEHALLDDNGDRKGTPADWFRGIYVTKSSKDNSIPDGTLANQFILVPDQGRPIFPQELLAERNQLEHKLAQLRQQKLELGDEEYLSQLQAILVPLAKLYQAVEPSPGKDAEAESSEASP</sequence>
<evidence type="ECO:0000313" key="3">
    <source>
        <dbReference type="Proteomes" id="UP000551616"/>
    </source>
</evidence>
<evidence type="ECO:0000256" key="1">
    <source>
        <dbReference type="SAM" id="Coils"/>
    </source>
</evidence>
<dbReference type="Proteomes" id="UP000551616">
    <property type="component" value="Unassembled WGS sequence"/>
</dbReference>
<organism evidence="2 3">
    <name type="scientific">Bremerella alba</name>
    <dbReference type="NCBI Taxonomy" id="980252"/>
    <lineage>
        <taxon>Bacteria</taxon>
        <taxon>Pseudomonadati</taxon>
        <taxon>Planctomycetota</taxon>
        <taxon>Planctomycetia</taxon>
        <taxon>Pirellulales</taxon>
        <taxon>Pirellulaceae</taxon>
        <taxon>Bremerella</taxon>
    </lineage>
</organism>
<protein>
    <submittedName>
        <fullName evidence="2">Uncharacterized protein</fullName>
    </submittedName>
</protein>
<gene>
    <name evidence="2" type="ORF">HOV93_26200</name>
</gene>
<evidence type="ECO:0000313" key="2">
    <source>
        <dbReference type="EMBL" id="MBA2115439.1"/>
    </source>
</evidence>
<dbReference type="RefSeq" id="WP_235990256.1">
    <property type="nucleotide sequence ID" value="NZ_JABRWO010000006.1"/>
</dbReference>
<keyword evidence="3" id="KW-1185">Reference proteome</keyword>
<keyword evidence="1" id="KW-0175">Coiled coil</keyword>
<name>A0A7V8V5P7_9BACT</name>
<dbReference type="EMBL" id="JABRWO010000006">
    <property type="protein sequence ID" value="MBA2115439.1"/>
    <property type="molecule type" value="Genomic_DNA"/>
</dbReference>
<proteinExistence type="predicted"/>